<dbReference type="Pfam" id="PF00496">
    <property type="entry name" value="SBP_bac_5"/>
    <property type="match status" value="1"/>
</dbReference>
<dbReference type="AlphaFoldDB" id="J0GVS8"/>
<keyword evidence="4" id="KW-0732">Signal</keyword>
<feature type="domain" description="Solute-binding protein family 5" evidence="6">
    <location>
        <begin position="189"/>
        <end position="589"/>
    </location>
</feature>
<evidence type="ECO:0000256" key="4">
    <source>
        <dbReference type="ARBA" id="ARBA00022729"/>
    </source>
</evidence>
<accession>J0GVS8</accession>
<protein>
    <submittedName>
        <fullName evidence="7">ABC-type dipeptide transport system, periplasmic component</fullName>
    </submittedName>
</protein>
<comment type="subcellular location">
    <subcellularLocation>
        <location evidence="1">Periplasm</location>
    </subcellularLocation>
</comment>
<dbReference type="HOGENOM" id="CLU_017028_8_2_5"/>
<sequence>MGFREGNPWAAGPLSRRLRNRSRVPRAPEQEGETMMKFRKLGILAGLTLGVSVLALNAYASEATVPPAPADFPAEGKIKYVARDSILEFKALPEYHEPDWVTKNFVATGKLPAVKDRLPKEPMVFKTGNMPDGIGVYGDTMRHVIGGRPEGWNYGAGQTQGWGGIDIGLSECLTRTAPLFQVEAKDTEPLPNLAKSWDWSEDGHKLTMHLVEGAKWSDGAPFNADDIMFYWDDEVIDPNVSPLGGGASPEAFGVGTTLKKIDDYTVEWTFKEAFPKQYLYTMSYPNFCPGPSHILKPQHPKYSKNTYDQFKNAFPPEFMNMPVMGAWVPVEYRSDDIIVMRRNPYYWKVDEKGNQLPYLNELHYKLSTWADRDVQAVAGSADISNLEQPENFVASLKRAAEKTAPARLAFGPRLIGYNLRMNFSANGWGNPDERGQAIRELNRNEDFRKAVTMALDRKAIGDSLVKGPFTAIYPGGLSSGTSFYDRNSTVYYPFDLKGAKAELAKAGLKDTDGNGIVNFPAGTAGGKDVEIVMLINNQYTTDKSLAEGVVAQMEKLGLKIVINALDGPKRDDAHYAGRFDWLIQRNTTELSSVVQNTEQLAPIGPRTSWHHRAGKDDQLDLMPFEKELNDIVAKFTTSPDNDARVALMKQYQKISTEHVNTVGLTEYPGALIINKRFSNVPQGTPIFMFNWAEDSVIRERLWVAADKQGKYELFPEQLPGKPGDKGPVNN</sequence>
<name>J0GVS8_RHILT</name>
<dbReference type="PANTHER" id="PTHR30290:SF9">
    <property type="entry name" value="OLIGOPEPTIDE-BINDING PROTEIN APPA"/>
    <property type="match status" value="1"/>
</dbReference>
<feature type="region of interest" description="Disordered" evidence="5">
    <location>
        <begin position="1"/>
        <end position="31"/>
    </location>
</feature>
<dbReference type="InterPro" id="IPR039424">
    <property type="entry name" value="SBP_5"/>
</dbReference>
<evidence type="ECO:0000256" key="5">
    <source>
        <dbReference type="SAM" id="MobiDB-lite"/>
    </source>
</evidence>
<dbReference type="InterPro" id="IPR000914">
    <property type="entry name" value="SBP_5_dom"/>
</dbReference>
<proteinExistence type="inferred from homology"/>
<dbReference type="Gene3D" id="3.40.190.10">
    <property type="entry name" value="Periplasmic binding protein-like II"/>
    <property type="match status" value="1"/>
</dbReference>
<comment type="similarity">
    <text evidence="2">Belongs to the bacterial solute-binding protein 5 family.</text>
</comment>
<dbReference type="CDD" id="cd08500">
    <property type="entry name" value="PBP2_NikA_DppA_OppA_like_4"/>
    <property type="match status" value="1"/>
</dbReference>
<evidence type="ECO:0000259" key="6">
    <source>
        <dbReference type="Pfam" id="PF00496"/>
    </source>
</evidence>
<evidence type="ECO:0000256" key="2">
    <source>
        <dbReference type="ARBA" id="ARBA00005695"/>
    </source>
</evidence>
<evidence type="ECO:0000256" key="1">
    <source>
        <dbReference type="ARBA" id="ARBA00004418"/>
    </source>
</evidence>
<dbReference type="GO" id="GO:0015833">
    <property type="term" value="P:peptide transport"/>
    <property type="evidence" value="ECO:0007669"/>
    <property type="project" value="TreeGrafter"/>
</dbReference>
<keyword evidence="3" id="KW-0813">Transport</keyword>
<dbReference type="Proteomes" id="UP000005092">
    <property type="component" value="Unassembled WGS sequence"/>
</dbReference>
<evidence type="ECO:0000313" key="8">
    <source>
        <dbReference type="Proteomes" id="UP000005092"/>
    </source>
</evidence>
<evidence type="ECO:0000256" key="3">
    <source>
        <dbReference type="ARBA" id="ARBA00022448"/>
    </source>
</evidence>
<dbReference type="SUPFAM" id="SSF53850">
    <property type="entry name" value="Periplasmic binding protein-like II"/>
    <property type="match status" value="1"/>
</dbReference>
<gene>
    <name evidence="7" type="ORF">Rleg9DRAFT_0447</name>
</gene>
<dbReference type="GO" id="GO:1904680">
    <property type="term" value="F:peptide transmembrane transporter activity"/>
    <property type="evidence" value="ECO:0007669"/>
    <property type="project" value="TreeGrafter"/>
</dbReference>
<organism evidence="7 8">
    <name type="scientific">Rhizobium leguminosarum bv. trifolii WSM597</name>
    <dbReference type="NCBI Taxonomy" id="754764"/>
    <lineage>
        <taxon>Bacteria</taxon>
        <taxon>Pseudomonadati</taxon>
        <taxon>Pseudomonadota</taxon>
        <taxon>Alphaproteobacteria</taxon>
        <taxon>Hyphomicrobiales</taxon>
        <taxon>Rhizobiaceae</taxon>
        <taxon>Rhizobium/Agrobacterium group</taxon>
        <taxon>Rhizobium</taxon>
    </lineage>
</organism>
<dbReference type="PANTHER" id="PTHR30290">
    <property type="entry name" value="PERIPLASMIC BINDING COMPONENT OF ABC TRANSPORTER"/>
    <property type="match status" value="1"/>
</dbReference>
<reference evidence="7 8" key="1">
    <citation type="submission" date="2012-02" db="EMBL/GenBank/DDBJ databases">
        <title>Improved High-Quality Draft Sequence of Rhizobium leguminosarum bv. trifolii WSM597.</title>
        <authorList>
            <consortium name="US DOE Joint Genome Institute"/>
            <person name="Lucas S."/>
            <person name="Han J."/>
            <person name="Lapidus A."/>
            <person name="Cheng J.-F."/>
            <person name="Goodwin L."/>
            <person name="Pitluck S."/>
            <person name="Peters L."/>
            <person name="Ovchinnikova G."/>
            <person name="Held B."/>
            <person name="Detter J.C."/>
            <person name="Han C."/>
            <person name="Tapia R."/>
            <person name="Land M."/>
            <person name="Hauser L."/>
            <person name="Kyrpides N."/>
            <person name="Ivanova N."/>
            <person name="Pagani I."/>
            <person name="Brau L."/>
            <person name="Yates R."/>
            <person name="O'Hara G."/>
            <person name="Rui T."/>
            <person name="Howieson J."/>
            <person name="Reeve W."/>
            <person name="Woyke T."/>
        </authorList>
    </citation>
    <scope>NUCLEOTIDE SEQUENCE [LARGE SCALE GENOMIC DNA]</scope>
    <source>
        <strain evidence="7 8">WSM597</strain>
    </source>
</reference>
<dbReference type="EMBL" id="JH719382">
    <property type="protein sequence ID" value="EJB01710.1"/>
    <property type="molecule type" value="Genomic_DNA"/>
</dbReference>
<evidence type="ECO:0000313" key="7">
    <source>
        <dbReference type="EMBL" id="EJB01710.1"/>
    </source>
</evidence>
<dbReference type="Gene3D" id="3.10.105.10">
    <property type="entry name" value="Dipeptide-binding Protein, Domain 3"/>
    <property type="match status" value="1"/>
</dbReference>